<sequence>MSDEDYARPEADDSWSAYAFQSVFRSDRLQRPHWLGVKCAKEVATAIRGAIILAKISLVPVCRGYWGRIVGASHTVPNRVTGKLLHVGSWPHTGNFFKAIFYALRATYTYLTPDLWEQHAFGPSPYQEHADVLSKTVIKK</sequence>
<accession>A0ACC0VU16</accession>
<evidence type="ECO:0000313" key="2">
    <source>
        <dbReference type="Proteomes" id="UP001163321"/>
    </source>
</evidence>
<keyword evidence="2" id="KW-1185">Reference proteome</keyword>
<comment type="caution">
    <text evidence="1">The sequence shown here is derived from an EMBL/GenBank/DDBJ whole genome shotgun (WGS) entry which is preliminary data.</text>
</comment>
<proteinExistence type="predicted"/>
<dbReference type="Proteomes" id="UP001163321">
    <property type="component" value="Chromosome 7"/>
</dbReference>
<protein>
    <submittedName>
        <fullName evidence="1">Uncharacterized protein</fullName>
    </submittedName>
</protein>
<organism evidence="1 2">
    <name type="scientific">Peronosclerospora sorghi</name>
    <dbReference type="NCBI Taxonomy" id="230839"/>
    <lineage>
        <taxon>Eukaryota</taxon>
        <taxon>Sar</taxon>
        <taxon>Stramenopiles</taxon>
        <taxon>Oomycota</taxon>
        <taxon>Peronosporomycetes</taxon>
        <taxon>Peronosporales</taxon>
        <taxon>Peronosporaceae</taxon>
        <taxon>Peronosclerospora</taxon>
    </lineage>
</organism>
<evidence type="ECO:0000313" key="1">
    <source>
        <dbReference type="EMBL" id="KAI9909596.1"/>
    </source>
</evidence>
<gene>
    <name evidence="1" type="ORF">PsorP6_014846</name>
</gene>
<reference evidence="1 2" key="1">
    <citation type="journal article" date="2022" name="bioRxiv">
        <title>The genome of the oomycete Peronosclerospora sorghi, a cosmopolitan pathogen of maize and sorghum, is inflated with dispersed pseudogenes.</title>
        <authorList>
            <person name="Fletcher K."/>
            <person name="Martin F."/>
            <person name="Isakeit T."/>
            <person name="Cavanaugh K."/>
            <person name="Magill C."/>
            <person name="Michelmore R."/>
        </authorList>
    </citation>
    <scope>NUCLEOTIDE SEQUENCE [LARGE SCALE GENOMIC DNA]</scope>
    <source>
        <strain evidence="1">P6</strain>
    </source>
</reference>
<dbReference type="EMBL" id="CM047586">
    <property type="protein sequence ID" value="KAI9909596.1"/>
    <property type="molecule type" value="Genomic_DNA"/>
</dbReference>
<name>A0ACC0VU16_9STRA</name>